<evidence type="ECO:0000259" key="4">
    <source>
        <dbReference type="Pfam" id="PF13439"/>
    </source>
</evidence>
<dbReference type="GO" id="GO:0016758">
    <property type="term" value="F:hexosyltransferase activity"/>
    <property type="evidence" value="ECO:0007669"/>
    <property type="project" value="TreeGrafter"/>
</dbReference>
<dbReference type="PANTHER" id="PTHR45947:SF3">
    <property type="entry name" value="SULFOQUINOVOSYL TRANSFERASE SQD2"/>
    <property type="match status" value="1"/>
</dbReference>
<keyword evidence="6" id="KW-1185">Reference proteome</keyword>
<dbReference type="SUPFAM" id="SSF53756">
    <property type="entry name" value="UDP-Glycosyltransferase/glycogen phosphorylase"/>
    <property type="match status" value="1"/>
</dbReference>
<dbReference type="PANTHER" id="PTHR45947">
    <property type="entry name" value="SULFOQUINOVOSYL TRANSFERASE SQD2"/>
    <property type="match status" value="1"/>
</dbReference>
<accession>A0AA90TWC5</accession>
<keyword evidence="2" id="KW-1133">Transmembrane helix</keyword>
<dbReference type="EMBL" id="JAVGVR010000001">
    <property type="protein sequence ID" value="MDQ6600388.1"/>
    <property type="molecule type" value="Genomic_DNA"/>
</dbReference>
<comment type="similarity">
    <text evidence="1">Belongs to the glycosyltransferase group 1 family. Glycosyltransferase 4 subfamily.</text>
</comment>
<feature type="domain" description="Glycosyltransferase subfamily 4-like N-terminal" evidence="4">
    <location>
        <begin position="22"/>
        <end position="204"/>
    </location>
</feature>
<comment type="caution">
    <text evidence="5">The sequence shown here is derived from an EMBL/GenBank/DDBJ whole genome shotgun (WGS) entry which is preliminary data.</text>
</comment>
<sequence length="395" mass="45636">MKRVLIISQHFYPEIGSHANRIKNLFILLKKENFDVTIFTSEPSYPNKNIYKKHNFWDEEVLNCEKDNIKRISIRNRKYSSSIFNRLFYYVEIAFKTILLILQDKKRYDYIFVTSPPIFTGFVGLFAKYRYKTKLILDIRDLWPESLKGVGVFNYTFILYFFGILEKILYKKSDKIVINSLGFQNYIQKKAGIANSKMIFIPNGSLPEELVPIKENEINRKKIIYAGNLGLAQNTELIHQLAPLLDKENIQLTIIGYGVKKSQLINSIQGYKNVTVINPMTKKECFKIIAEHDLGLVTLKDSEVFKTVLPGKVVDYLTCGIPIVGIVDGYAKSVIDENGVGTALHTDDPVQILSHIKQLLNDDELRLKMAHNGQQLILNHFNWKKNITKLVEYMN</sequence>
<keyword evidence="2" id="KW-0812">Transmembrane</keyword>
<dbReference type="InterPro" id="IPR028098">
    <property type="entry name" value="Glyco_trans_4-like_N"/>
</dbReference>
<feature type="transmembrane region" description="Helical" evidence="2">
    <location>
        <begin position="147"/>
        <end position="165"/>
    </location>
</feature>
<evidence type="ECO:0000313" key="5">
    <source>
        <dbReference type="EMBL" id="MDQ6600388.1"/>
    </source>
</evidence>
<gene>
    <name evidence="5" type="ORF">RCG21_29390</name>
</gene>
<keyword evidence="2" id="KW-0472">Membrane</keyword>
<organism evidence="5 6">
    <name type="scientific">Bacillus salipaludis</name>
    <dbReference type="NCBI Taxonomy" id="2547811"/>
    <lineage>
        <taxon>Bacteria</taxon>
        <taxon>Bacillati</taxon>
        <taxon>Bacillota</taxon>
        <taxon>Bacilli</taxon>
        <taxon>Bacillales</taxon>
        <taxon>Bacillaceae</taxon>
        <taxon>Bacillus</taxon>
    </lineage>
</organism>
<reference evidence="5" key="1">
    <citation type="submission" date="2023-08" db="EMBL/GenBank/DDBJ databases">
        <title>Nitrogen cycling bacteria in agricultural field soils.</title>
        <authorList>
            <person name="Jang J."/>
        </authorList>
    </citation>
    <scope>NUCLEOTIDE SEQUENCE</scope>
    <source>
        <strain evidence="5">PS3-36</strain>
    </source>
</reference>
<dbReference type="Pfam" id="PF00534">
    <property type="entry name" value="Glycos_transf_1"/>
    <property type="match status" value="1"/>
</dbReference>
<evidence type="ECO:0000259" key="3">
    <source>
        <dbReference type="Pfam" id="PF00534"/>
    </source>
</evidence>
<protein>
    <submittedName>
        <fullName evidence="5">Glycosyltransferase family 4 protein</fullName>
    </submittedName>
</protein>
<dbReference type="Proteomes" id="UP001178888">
    <property type="component" value="Unassembled WGS sequence"/>
</dbReference>
<dbReference type="Gene3D" id="3.40.50.2000">
    <property type="entry name" value="Glycogen Phosphorylase B"/>
    <property type="match status" value="2"/>
</dbReference>
<feature type="domain" description="Glycosyl transferase family 1" evidence="3">
    <location>
        <begin position="218"/>
        <end position="375"/>
    </location>
</feature>
<dbReference type="InterPro" id="IPR001296">
    <property type="entry name" value="Glyco_trans_1"/>
</dbReference>
<dbReference type="InterPro" id="IPR050194">
    <property type="entry name" value="Glycosyltransferase_grp1"/>
</dbReference>
<dbReference type="RefSeq" id="WP_308914074.1">
    <property type="nucleotide sequence ID" value="NZ_JAVGVR010000001.1"/>
</dbReference>
<dbReference type="Pfam" id="PF13439">
    <property type="entry name" value="Glyco_transf_4"/>
    <property type="match status" value="1"/>
</dbReference>
<dbReference type="AlphaFoldDB" id="A0AA90TWC5"/>
<feature type="transmembrane region" description="Helical" evidence="2">
    <location>
        <begin position="83"/>
        <end position="102"/>
    </location>
</feature>
<dbReference type="CDD" id="cd03794">
    <property type="entry name" value="GT4_WbuB-like"/>
    <property type="match status" value="1"/>
</dbReference>
<name>A0AA90TWC5_9BACI</name>
<evidence type="ECO:0000313" key="6">
    <source>
        <dbReference type="Proteomes" id="UP001178888"/>
    </source>
</evidence>
<evidence type="ECO:0000256" key="2">
    <source>
        <dbReference type="SAM" id="Phobius"/>
    </source>
</evidence>
<feature type="transmembrane region" description="Helical" evidence="2">
    <location>
        <begin position="108"/>
        <end position="127"/>
    </location>
</feature>
<proteinExistence type="inferred from homology"/>
<evidence type="ECO:0000256" key="1">
    <source>
        <dbReference type="ARBA" id="ARBA00009481"/>
    </source>
</evidence>